<dbReference type="SUPFAM" id="SSF81558">
    <property type="entry name" value="Photosystem I subunits PsaA/PsaB"/>
    <property type="match status" value="1"/>
</dbReference>
<accession>A0ABR2MW34</accession>
<gene>
    <name evidence="1" type="primary">psaB</name>
    <name evidence="1" type="ORF">KSP40_PGU004171</name>
</gene>
<comment type="caution">
    <text evidence="1">The sequence shown here is derived from an EMBL/GenBank/DDBJ whole genome shotgun (WGS) entry which is preliminary data.</text>
</comment>
<sequence>MERLRMGLMYSYLQRIARHSMQVEAYGYLELIETLARAHERTPLANLIQWKDKPVALSIAQARLVGLVHFFVGTEHYGKKRFDSKGEEAPEIGTEILLDSSILKKRNQQSSRVEGKMGNSWKIAIPTA</sequence>
<dbReference type="Pfam" id="PF00223">
    <property type="entry name" value="PsaA_PsaB"/>
    <property type="match status" value="1"/>
</dbReference>
<evidence type="ECO:0000313" key="2">
    <source>
        <dbReference type="Proteomes" id="UP001412067"/>
    </source>
</evidence>
<name>A0ABR2MW34_9ASPA</name>
<dbReference type="InterPro" id="IPR036408">
    <property type="entry name" value="PSI_PsaA/B_sf"/>
</dbReference>
<evidence type="ECO:0000313" key="1">
    <source>
        <dbReference type="EMBL" id="KAK8968092.1"/>
    </source>
</evidence>
<reference evidence="1 2" key="1">
    <citation type="journal article" date="2022" name="Nat. Plants">
        <title>Genomes of leafy and leafless Platanthera orchids illuminate the evolution of mycoheterotrophy.</title>
        <authorList>
            <person name="Li M.H."/>
            <person name="Liu K.W."/>
            <person name="Li Z."/>
            <person name="Lu H.C."/>
            <person name="Ye Q.L."/>
            <person name="Zhang D."/>
            <person name="Wang J.Y."/>
            <person name="Li Y.F."/>
            <person name="Zhong Z.M."/>
            <person name="Liu X."/>
            <person name="Yu X."/>
            <person name="Liu D.K."/>
            <person name="Tu X.D."/>
            <person name="Liu B."/>
            <person name="Hao Y."/>
            <person name="Liao X.Y."/>
            <person name="Jiang Y.T."/>
            <person name="Sun W.H."/>
            <person name="Chen J."/>
            <person name="Chen Y.Q."/>
            <person name="Ai Y."/>
            <person name="Zhai J.W."/>
            <person name="Wu S.S."/>
            <person name="Zhou Z."/>
            <person name="Hsiao Y.Y."/>
            <person name="Wu W.L."/>
            <person name="Chen Y.Y."/>
            <person name="Lin Y.F."/>
            <person name="Hsu J.L."/>
            <person name="Li C.Y."/>
            <person name="Wang Z.W."/>
            <person name="Zhao X."/>
            <person name="Zhong W.Y."/>
            <person name="Ma X.K."/>
            <person name="Ma L."/>
            <person name="Huang J."/>
            <person name="Chen G.Z."/>
            <person name="Huang M.Z."/>
            <person name="Huang L."/>
            <person name="Peng D.H."/>
            <person name="Luo Y.B."/>
            <person name="Zou S.Q."/>
            <person name="Chen S.P."/>
            <person name="Lan S."/>
            <person name="Tsai W.C."/>
            <person name="Van de Peer Y."/>
            <person name="Liu Z.J."/>
        </authorList>
    </citation>
    <scope>NUCLEOTIDE SEQUENCE [LARGE SCALE GENOMIC DNA]</scope>
    <source>
        <strain evidence="1">Lor288</strain>
    </source>
</reference>
<organism evidence="1 2">
    <name type="scientific">Platanthera guangdongensis</name>
    <dbReference type="NCBI Taxonomy" id="2320717"/>
    <lineage>
        <taxon>Eukaryota</taxon>
        <taxon>Viridiplantae</taxon>
        <taxon>Streptophyta</taxon>
        <taxon>Embryophyta</taxon>
        <taxon>Tracheophyta</taxon>
        <taxon>Spermatophyta</taxon>
        <taxon>Magnoliopsida</taxon>
        <taxon>Liliopsida</taxon>
        <taxon>Asparagales</taxon>
        <taxon>Orchidaceae</taxon>
        <taxon>Orchidoideae</taxon>
        <taxon>Orchideae</taxon>
        <taxon>Orchidinae</taxon>
        <taxon>Platanthera</taxon>
    </lineage>
</organism>
<dbReference type="Proteomes" id="UP001412067">
    <property type="component" value="Unassembled WGS sequence"/>
</dbReference>
<keyword evidence="2" id="KW-1185">Reference proteome</keyword>
<proteinExistence type="predicted"/>
<dbReference type="EMBL" id="JBBWWR010000004">
    <property type="protein sequence ID" value="KAK8968092.1"/>
    <property type="molecule type" value="Genomic_DNA"/>
</dbReference>
<protein>
    <submittedName>
        <fullName evidence="1">Photosystem I P700 chlorophyll a apoprotein A2</fullName>
    </submittedName>
</protein>
<dbReference type="Gene3D" id="1.20.1130.10">
    <property type="entry name" value="Photosystem I PsaA/PsaB"/>
    <property type="match status" value="1"/>
</dbReference>
<dbReference type="InterPro" id="IPR001280">
    <property type="entry name" value="PSI_PsaA/B"/>
</dbReference>